<dbReference type="InterPro" id="IPR021361">
    <property type="entry name" value="Tad2-like_dom"/>
</dbReference>
<dbReference type="Proteomes" id="UP001597267">
    <property type="component" value="Unassembled WGS sequence"/>
</dbReference>
<protein>
    <submittedName>
        <fullName evidence="2">DUF2829 domain-containing protein</fullName>
    </submittedName>
</protein>
<dbReference type="EMBL" id="JBHTOP010000006">
    <property type="protein sequence ID" value="MFD1671207.1"/>
    <property type="molecule type" value="Genomic_DNA"/>
</dbReference>
<comment type="caution">
    <text evidence="2">The sequence shown here is derived from an EMBL/GenBank/DDBJ whole genome shotgun (WGS) entry which is preliminary data.</text>
</comment>
<organism evidence="2 3">
    <name type="scientific">Agrilactobacillus yilanensis</name>
    <dbReference type="NCBI Taxonomy" id="2485997"/>
    <lineage>
        <taxon>Bacteria</taxon>
        <taxon>Bacillati</taxon>
        <taxon>Bacillota</taxon>
        <taxon>Bacilli</taxon>
        <taxon>Lactobacillales</taxon>
        <taxon>Lactobacillaceae</taxon>
        <taxon>Agrilactobacillus</taxon>
    </lineage>
</organism>
<accession>A0ABW4J4Q9</accession>
<keyword evidence="3" id="KW-1185">Reference proteome</keyword>
<evidence type="ECO:0000313" key="3">
    <source>
        <dbReference type="Proteomes" id="UP001597267"/>
    </source>
</evidence>
<name>A0ABW4J4Q9_9LACO</name>
<reference evidence="3" key="1">
    <citation type="journal article" date="2019" name="Int. J. Syst. Evol. Microbiol.">
        <title>The Global Catalogue of Microorganisms (GCM) 10K type strain sequencing project: providing services to taxonomists for standard genome sequencing and annotation.</title>
        <authorList>
            <consortium name="The Broad Institute Genomics Platform"/>
            <consortium name="The Broad Institute Genome Sequencing Center for Infectious Disease"/>
            <person name="Wu L."/>
            <person name="Ma J."/>
        </authorList>
    </citation>
    <scope>NUCLEOTIDE SEQUENCE [LARGE SCALE GENOMIC DNA]</scope>
    <source>
        <strain evidence="3">CCM 8896</strain>
    </source>
</reference>
<sequence length="74" mass="8305">MTFEAILPEIKNGKKAIRKGWGGSELYIFEVQNPVEAGEAVTPYFLIRTKETPALSMFQPTVCDILADDWTLVD</sequence>
<dbReference type="Pfam" id="PF11195">
    <property type="entry name" value="Tad2-like"/>
    <property type="match status" value="1"/>
</dbReference>
<gene>
    <name evidence="2" type="ORF">ACFQ5M_03770</name>
</gene>
<evidence type="ECO:0000259" key="1">
    <source>
        <dbReference type="Pfam" id="PF11195"/>
    </source>
</evidence>
<feature type="domain" description="Thoeris anti-defense 2-like" evidence="1">
    <location>
        <begin position="1"/>
        <end position="73"/>
    </location>
</feature>
<evidence type="ECO:0000313" key="2">
    <source>
        <dbReference type="EMBL" id="MFD1671207.1"/>
    </source>
</evidence>
<proteinExistence type="predicted"/>
<dbReference type="RefSeq" id="WP_125713646.1">
    <property type="nucleotide sequence ID" value="NZ_JBHTOP010000006.1"/>
</dbReference>